<dbReference type="GO" id="GO:0140359">
    <property type="term" value="F:ABC-type transporter activity"/>
    <property type="evidence" value="ECO:0007669"/>
    <property type="project" value="InterPro"/>
</dbReference>
<dbReference type="PROSITE" id="PS50929">
    <property type="entry name" value="ABC_TM1F"/>
    <property type="match status" value="1"/>
</dbReference>
<keyword evidence="2 7" id="KW-0812">Transmembrane</keyword>
<keyword evidence="11" id="KW-1185">Reference proteome</keyword>
<keyword evidence="1" id="KW-0813">Transport</keyword>
<dbReference type="SUPFAM" id="SSF90123">
    <property type="entry name" value="ABC transporter transmembrane region"/>
    <property type="match status" value="1"/>
</dbReference>
<dbReference type="Gene3D" id="3.40.50.300">
    <property type="entry name" value="P-loop containing nucleotide triphosphate hydrolases"/>
    <property type="match status" value="1"/>
</dbReference>
<evidence type="ECO:0000259" key="8">
    <source>
        <dbReference type="PROSITE" id="PS50893"/>
    </source>
</evidence>
<dbReference type="InterPro" id="IPR050173">
    <property type="entry name" value="ABC_transporter_C-like"/>
</dbReference>
<evidence type="ECO:0000256" key="6">
    <source>
        <dbReference type="ARBA" id="ARBA00023136"/>
    </source>
</evidence>
<dbReference type="PROSITE" id="PS00211">
    <property type="entry name" value="ABC_TRANSPORTER_1"/>
    <property type="match status" value="1"/>
</dbReference>
<dbReference type="Proteomes" id="UP000594261">
    <property type="component" value="Chromosome 5"/>
</dbReference>
<dbReference type="Gramene" id="QL05p035943:mrna">
    <property type="protein sequence ID" value="QL05p035943:mrna"/>
    <property type="gene ID" value="QL05p035943"/>
</dbReference>
<dbReference type="Pfam" id="PF00005">
    <property type="entry name" value="ABC_tran"/>
    <property type="match status" value="1"/>
</dbReference>
<evidence type="ECO:0000256" key="4">
    <source>
        <dbReference type="ARBA" id="ARBA00022840"/>
    </source>
</evidence>
<name>A0A7N2R4R9_QUELO</name>
<dbReference type="InterPro" id="IPR027417">
    <property type="entry name" value="P-loop_NTPase"/>
</dbReference>
<evidence type="ECO:0000256" key="2">
    <source>
        <dbReference type="ARBA" id="ARBA00022692"/>
    </source>
</evidence>
<dbReference type="GO" id="GO:0005524">
    <property type="term" value="F:ATP binding"/>
    <property type="evidence" value="ECO:0007669"/>
    <property type="project" value="UniProtKB-KW"/>
</dbReference>
<protein>
    <recommendedName>
        <fullName evidence="12">ABC transporter C family member 13</fullName>
    </recommendedName>
</protein>
<keyword evidence="4" id="KW-0067">ATP-binding</keyword>
<evidence type="ECO:0000256" key="7">
    <source>
        <dbReference type="SAM" id="Phobius"/>
    </source>
</evidence>
<reference evidence="10" key="2">
    <citation type="submission" date="2021-01" db="UniProtKB">
        <authorList>
            <consortium name="EnsemblPlants"/>
        </authorList>
    </citation>
    <scope>IDENTIFICATION</scope>
</reference>
<dbReference type="InterPro" id="IPR036640">
    <property type="entry name" value="ABC1_TM_sf"/>
</dbReference>
<dbReference type="EnsemblPlants" id="QL05p035943:mrna">
    <property type="protein sequence ID" value="QL05p035943:mrna"/>
    <property type="gene ID" value="QL05p035943"/>
</dbReference>
<dbReference type="InParanoid" id="A0A7N2R4R9"/>
<dbReference type="InterPro" id="IPR011527">
    <property type="entry name" value="ABC1_TM_dom"/>
</dbReference>
<dbReference type="EMBL" id="LRBV02000005">
    <property type="status" value="NOT_ANNOTATED_CDS"/>
    <property type="molecule type" value="Genomic_DNA"/>
</dbReference>
<keyword evidence="5 7" id="KW-1133">Transmembrane helix</keyword>
<dbReference type="PROSITE" id="PS50893">
    <property type="entry name" value="ABC_TRANSPORTER_2"/>
    <property type="match status" value="1"/>
</dbReference>
<evidence type="ECO:0000259" key="9">
    <source>
        <dbReference type="PROSITE" id="PS50929"/>
    </source>
</evidence>
<feature type="domain" description="ABC transporter" evidence="8">
    <location>
        <begin position="573"/>
        <end position="795"/>
    </location>
</feature>
<dbReference type="GO" id="GO:0016887">
    <property type="term" value="F:ATP hydrolysis activity"/>
    <property type="evidence" value="ECO:0007669"/>
    <property type="project" value="InterPro"/>
</dbReference>
<evidence type="ECO:0000313" key="11">
    <source>
        <dbReference type="Proteomes" id="UP000594261"/>
    </source>
</evidence>
<feature type="domain" description="ABC transmembrane type-1" evidence="9">
    <location>
        <begin position="61"/>
        <end position="191"/>
    </location>
</feature>
<reference evidence="10 11" key="1">
    <citation type="journal article" date="2016" name="G3 (Bethesda)">
        <title>First Draft Assembly and Annotation of the Genome of a California Endemic Oak Quercus lobata Nee (Fagaceae).</title>
        <authorList>
            <person name="Sork V.L."/>
            <person name="Fitz-Gibbon S.T."/>
            <person name="Puiu D."/>
            <person name="Crepeau M."/>
            <person name="Gugger P.F."/>
            <person name="Sherman R."/>
            <person name="Stevens K."/>
            <person name="Langley C.H."/>
            <person name="Pellegrini M."/>
            <person name="Salzberg S.L."/>
        </authorList>
    </citation>
    <scope>NUCLEOTIDE SEQUENCE [LARGE SCALE GENOMIC DNA]</scope>
    <source>
        <strain evidence="10 11">cv. SW786</strain>
    </source>
</reference>
<keyword evidence="6 7" id="KW-0472">Membrane</keyword>
<evidence type="ECO:0000256" key="1">
    <source>
        <dbReference type="ARBA" id="ARBA00022448"/>
    </source>
</evidence>
<dbReference type="PANTHER" id="PTHR24223">
    <property type="entry name" value="ATP-BINDING CASSETTE SUB-FAMILY C"/>
    <property type="match status" value="1"/>
</dbReference>
<evidence type="ECO:0008006" key="12">
    <source>
        <dbReference type="Google" id="ProtNLM"/>
    </source>
</evidence>
<feature type="transmembrane region" description="Helical" evidence="7">
    <location>
        <begin position="133"/>
        <end position="155"/>
    </location>
</feature>
<dbReference type="SUPFAM" id="SSF52540">
    <property type="entry name" value="P-loop containing nucleoside triphosphate hydrolases"/>
    <property type="match status" value="1"/>
</dbReference>
<organism evidence="10 11">
    <name type="scientific">Quercus lobata</name>
    <name type="common">Valley oak</name>
    <dbReference type="NCBI Taxonomy" id="97700"/>
    <lineage>
        <taxon>Eukaryota</taxon>
        <taxon>Viridiplantae</taxon>
        <taxon>Streptophyta</taxon>
        <taxon>Embryophyta</taxon>
        <taxon>Tracheophyta</taxon>
        <taxon>Spermatophyta</taxon>
        <taxon>Magnoliopsida</taxon>
        <taxon>eudicotyledons</taxon>
        <taxon>Gunneridae</taxon>
        <taxon>Pentapetalae</taxon>
        <taxon>rosids</taxon>
        <taxon>fabids</taxon>
        <taxon>Fagales</taxon>
        <taxon>Fagaceae</taxon>
        <taxon>Quercus</taxon>
    </lineage>
</organism>
<dbReference type="InterPro" id="IPR017871">
    <property type="entry name" value="ABC_transporter-like_CS"/>
</dbReference>
<sequence>MGRWKKMTRTMTQFGNDRIVFARPTKQSLELVDDSSQRFLWSSELGRGIGDEDFDLWWQKVVGCGWWVVKGMPKILYAFMLKIKGRIRRTDELLTYIRTLKMYGWELLFSSWLMETRSSEVAHLSTRKYLDAWCVFFWAATPALFSLFTFGLFALMGHQLDAATVFTCLALFNTLISPLNSFPWVINGLIDAVISTRRLSRFLSCSEHKYEVELMADSSSPDLLNEQSAAIFKDMSIAIHDACCAWSCSNEKEWNMVLNHVTLELPKGSFVAVIGERSFHRIQSAPKAKVVVVDGHQYHGGARNNGKEKVTVFQNLKYSNPSNLHRDQGHKFSGKDAAQFGANILSNINVIAERDLLTLDISLCVERQRGAPRPSIKSYVENLEHTWGNSKDWVLELRGGRQIAIPLSIYLSLGSMLDFLELEGVEGQDCEWGDSDGGLVNWKKTKELLVVQPLAMANPVAPLVEAEGFVEKVRTWWESYHFQGSPSFLFASKLKALKLDLRKWNEEEFGNVGDKMNKLWKDLEILDLLEDTRPLTNDETLEKERFCIKACISQFYKQLYSENEDQRPMLDGVEFSTISKEEATWLDRPFEEEEVFGVIQGCDGDKSPRPNGFLNGFFKIGSGKSSLLNSILGEMHVLHGLIHSSGSIAYVPQVPWILSGTVRDNILFGKNYDPRRYSDTLQACALDVDISLMIGGDMAYIGEKGVNISGGQRARLALARAIYHGSDIFMLDDVLSAIDAQVAQWILYNAILGPLMKQCTRVLCTHNVQDQPIRGLFSMKEISHIVLEHIVYIHIVLLHNNDTYY</sequence>
<keyword evidence="3" id="KW-0547">Nucleotide-binding</keyword>
<dbReference type="InterPro" id="IPR003439">
    <property type="entry name" value="ABC_transporter-like_ATP-bd"/>
</dbReference>
<dbReference type="AlphaFoldDB" id="A0A7N2R4R9"/>
<dbReference type="Gene3D" id="1.20.1560.10">
    <property type="entry name" value="ABC transporter type 1, transmembrane domain"/>
    <property type="match status" value="1"/>
</dbReference>
<dbReference type="GO" id="GO:0016020">
    <property type="term" value="C:membrane"/>
    <property type="evidence" value="ECO:0007669"/>
    <property type="project" value="InterPro"/>
</dbReference>
<dbReference type="CDD" id="cd03250">
    <property type="entry name" value="ABCC_MRP_domain1"/>
    <property type="match status" value="1"/>
</dbReference>
<accession>A0A7N2R4R9</accession>
<dbReference type="PANTHER" id="PTHR24223:SF330">
    <property type="entry name" value="ATP-BINDING CASSETTE SUB-FAMILY C MEMBER 10"/>
    <property type="match status" value="1"/>
</dbReference>
<evidence type="ECO:0000313" key="10">
    <source>
        <dbReference type="EnsemblPlants" id="QL05p035943:mrna"/>
    </source>
</evidence>
<proteinExistence type="predicted"/>
<evidence type="ECO:0000256" key="3">
    <source>
        <dbReference type="ARBA" id="ARBA00022741"/>
    </source>
</evidence>
<evidence type="ECO:0000256" key="5">
    <source>
        <dbReference type="ARBA" id="ARBA00022989"/>
    </source>
</evidence>